<dbReference type="KEGG" id="dpl:KGM_200356"/>
<proteinExistence type="predicted"/>
<dbReference type="InterPro" id="IPR052623">
    <property type="entry name" value="DAAF5"/>
</dbReference>
<sequence length="862" mass="98861">MSDFKQALKDNPRNALEPYIVGLQSDSKITRRQALKKINEELFENPLNKDCDLTCVFPEVYAYILKSFSDTSEACRECAITIISNFINRLPLNDYYLTYILPVIVRRIGCAETIEDCEEIRLSLTELVHNILLKYRGTHLLSSFINDFTSILTKISTDPFPKVKLQACECIILLTKVLQRDFHFQSESYVKPLLTNYSHQHFRVRVAAIQAIGAVVMAGNVKCFELSITPMAEKLFDENTQVRLQVTLEVGNWMLSYRDRYSFWHRMIPLLLTSLSDVMADVRETATKLWNDIGIQYMEENEEDLKKKTDFLKDVPTHYPDVKRPNLGCRMLVQSNIGKIVPAIGKEMDGWQADARLRCAQLLCWLLLCAEEGSTQHANTIVRTLHRGASDDDQRVVTEIKRASELFGYFITPETWWPLLEAEVDSWGALFVITNILKGSRSELIKGKVMIELCKELSDPDRCRSRKASSFFEFLFFNDFDLNPKYQTNLLHVTEALMDLCKEDCNAVAEHLFIINFTVYAMPYDEKMQFMSLSNLDKLRYIEQCGRSLTSLYERHIQRVLSDITSDALTWKVRFFSSAIGAQLHLIAPLLKECLSTPKVDPEVKLKLFTTLSSVLLQRQSNFSKCDSDKLEAFLKIIIEEVIMPNLVWSPGRTSEAIRTAAVACLCSALQDQRDQLNIEKGGDGDNNDKEVNLFPSKESLEPFLDEMVPLLVALTDDNSTLTRQHTLRAICSLASVAKQRDCFTVDILHKLYFVVLKRLDDSNDKVRSFAVQTLTVLFKCRPEYNTVVFNAHVDALYSAMLIHLDDSDDDFRKEILEALISLSEIDPKLLLKKVKANIHLYRNKAAYERLSDHIEKNYTSI</sequence>
<dbReference type="Proteomes" id="UP000007151">
    <property type="component" value="Unassembled WGS sequence"/>
</dbReference>
<dbReference type="Pfam" id="PF25757">
    <property type="entry name" value="TPR_DNAAF5"/>
    <property type="match status" value="1"/>
</dbReference>
<protein>
    <recommendedName>
        <fullName evidence="5">Dynein assembly factor 5, axonemal</fullName>
    </recommendedName>
</protein>
<dbReference type="GO" id="GO:0036159">
    <property type="term" value="P:inner dynein arm assembly"/>
    <property type="evidence" value="ECO:0007669"/>
    <property type="project" value="TreeGrafter"/>
</dbReference>
<dbReference type="InterPro" id="IPR056497">
    <property type="entry name" value="HEAT_DAAF5"/>
</dbReference>
<evidence type="ECO:0000259" key="2">
    <source>
        <dbReference type="Pfam" id="PF25757"/>
    </source>
</evidence>
<dbReference type="InterPro" id="IPR057978">
    <property type="entry name" value="TPR_DAAF5"/>
</dbReference>
<organism evidence="3 4">
    <name type="scientific">Danaus plexippus plexippus</name>
    <dbReference type="NCBI Taxonomy" id="278856"/>
    <lineage>
        <taxon>Eukaryota</taxon>
        <taxon>Metazoa</taxon>
        <taxon>Ecdysozoa</taxon>
        <taxon>Arthropoda</taxon>
        <taxon>Hexapoda</taxon>
        <taxon>Insecta</taxon>
        <taxon>Pterygota</taxon>
        <taxon>Neoptera</taxon>
        <taxon>Endopterygota</taxon>
        <taxon>Lepidoptera</taxon>
        <taxon>Glossata</taxon>
        <taxon>Ditrysia</taxon>
        <taxon>Papilionoidea</taxon>
        <taxon>Nymphalidae</taxon>
        <taxon>Danainae</taxon>
        <taxon>Danaini</taxon>
        <taxon>Danaina</taxon>
        <taxon>Danaus</taxon>
        <taxon>Danaus</taxon>
    </lineage>
</organism>
<dbReference type="GO" id="GO:0045505">
    <property type="term" value="F:dynein intermediate chain binding"/>
    <property type="evidence" value="ECO:0007669"/>
    <property type="project" value="TreeGrafter"/>
</dbReference>
<gene>
    <name evidence="3" type="ORF">KGM_200356</name>
</gene>
<evidence type="ECO:0000313" key="3">
    <source>
        <dbReference type="EMBL" id="OWR54316.1"/>
    </source>
</evidence>
<evidence type="ECO:0000313" key="4">
    <source>
        <dbReference type="Proteomes" id="UP000007151"/>
    </source>
</evidence>
<dbReference type="Pfam" id="PF24573">
    <property type="entry name" value="HEAT_DAAF5"/>
    <property type="match status" value="1"/>
</dbReference>
<dbReference type="InterPro" id="IPR016024">
    <property type="entry name" value="ARM-type_fold"/>
</dbReference>
<evidence type="ECO:0000259" key="1">
    <source>
        <dbReference type="Pfam" id="PF24573"/>
    </source>
</evidence>
<feature type="domain" description="Dynein axonemal assembly factor 5 TPR repeats" evidence="2">
    <location>
        <begin position="23"/>
        <end position="308"/>
    </location>
</feature>
<keyword evidence="4" id="KW-1185">Reference proteome</keyword>
<dbReference type="GO" id="GO:0003341">
    <property type="term" value="P:cilium movement"/>
    <property type="evidence" value="ECO:0007669"/>
    <property type="project" value="TreeGrafter"/>
</dbReference>
<dbReference type="FunCoup" id="A0A212FKQ7">
    <property type="interactions" value="567"/>
</dbReference>
<name>A0A212FKQ7_DANPL</name>
<dbReference type="PANTHER" id="PTHR16216:SF2">
    <property type="entry name" value="DYNEIN AXONEMAL ASSEMBLY FACTOR 5"/>
    <property type="match status" value="1"/>
</dbReference>
<evidence type="ECO:0008006" key="5">
    <source>
        <dbReference type="Google" id="ProtNLM"/>
    </source>
</evidence>
<dbReference type="eggNOG" id="ENOG502QRXT">
    <property type="taxonomic scope" value="Eukaryota"/>
</dbReference>
<dbReference type="InParanoid" id="A0A212FKQ7"/>
<comment type="caution">
    <text evidence="3">The sequence shown here is derived from an EMBL/GenBank/DDBJ whole genome shotgun (WGS) entry which is preliminary data.</text>
</comment>
<dbReference type="InterPro" id="IPR011989">
    <property type="entry name" value="ARM-like"/>
</dbReference>
<dbReference type="PANTHER" id="PTHR16216">
    <property type="entry name" value="DYNEIN ASSEMBLY FACTOR 5, AXONEMAL"/>
    <property type="match status" value="1"/>
</dbReference>
<dbReference type="Gene3D" id="1.25.10.10">
    <property type="entry name" value="Leucine-rich Repeat Variant"/>
    <property type="match status" value="2"/>
</dbReference>
<dbReference type="SUPFAM" id="SSF48371">
    <property type="entry name" value="ARM repeat"/>
    <property type="match status" value="1"/>
</dbReference>
<dbReference type="AlphaFoldDB" id="A0A212FKQ7"/>
<dbReference type="GO" id="GO:0036158">
    <property type="term" value="P:outer dynein arm assembly"/>
    <property type="evidence" value="ECO:0007669"/>
    <property type="project" value="TreeGrafter"/>
</dbReference>
<accession>A0A212FKQ7</accession>
<dbReference type="GO" id="GO:0005737">
    <property type="term" value="C:cytoplasm"/>
    <property type="evidence" value="ECO:0007669"/>
    <property type="project" value="TreeGrafter"/>
</dbReference>
<dbReference type="EMBL" id="AGBW02008005">
    <property type="protein sequence ID" value="OWR54316.1"/>
    <property type="molecule type" value="Genomic_DNA"/>
</dbReference>
<reference evidence="3 4" key="1">
    <citation type="journal article" date="2011" name="Cell">
        <title>The monarch butterfly genome yields insights into long-distance migration.</title>
        <authorList>
            <person name="Zhan S."/>
            <person name="Merlin C."/>
            <person name="Boore J.L."/>
            <person name="Reppert S.M."/>
        </authorList>
    </citation>
    <scope>NUCLEOTIDE SEQUENCE [LARGE SCALE GENOMIC DNA]</scope>
    <source>
        <strain evidence="3">F-2</strain>
    </source>
</reference>
<feature type="domain" description="Dynein axonemal assembly factor 5 HEAT-repeat" evidence="1">
    <location>
        <begin position="318"/>
        <end position="522"/>
    </location>
</feature>
<dbReference type="STRING" id="278856.A0A212FKQ7"/>